<dbReference type="InterPro" id="IPR007472">
    <property type="entry name" value="N-end_Aminoacyl_Trfase_C"/>
</dbReference>
<dbReference type="InterPro" id="IPR017138">
    <property type="entry name" value="Asp_Glu_LeuTrfase"/>
</dbReference>
<dbReference type="EMBL" id="JEMA01000149">
    <property type="protein sequence ID" value="KYF74036.1"/>
    <property type="molecule type" value="Genomic_DNA"/>
</dbReference>
<evidence type="ECO:0000259" key="6">
    <source>
        <dbReference type="Pfam" id="PF04377"/>
    </source>
</evidence>
<accession>A0A150R246</accession>
<comment type="subcellular location">
    <subcellularLocation>
        <location evidence="4">Cytoplasm</location>
    </subcellularLocation>
</comment>
<evidence type="ECO:0000313" key="7">
    <source>
        <dbReference type="EMBL" id="KYF74036.1"/>
    </source>
</evidence>
<dbReference type="SUPFAM" id="SSF55729">
    <property type="entry name" value="Acyl-CoA N-acyltransferases (Nat)"/>
    <property type="match status" value="1"/>
</dbReference>
<feature type="domain" description="N-end aminoacyl transferase N-terminal" evidence="5">
    <location>
        <begin position="36"/>
        <end position="106"/>
    </location>
</feature>
<evidence type="ECO:0000256" key="3">
    <source>
        <dbReference type="ARBA" id="ARBA00023315"/>
    </source>
</evidence>
<dbReference type="OrthoDB" id="9782022at2"/>
<evidence type="ECO:0000256" key="1">
    <source>
        <dbReference type="ARBA" id="ARBA00022490"/>
    </source>
</evidence>
<proteinExistence type="inferred from homology"/>
<dbReference type="Pfam" id="PF04377">
    <property type="entry name" value="ATE_C"/>
    <property type="match status" value="1"/>
</dbReference>
<dbReference type="GO" id="GO:0005737">
    <property type="term" value="C:cytoplasm"/>
    <property type="evidence" value="ECO:0007669"/>
    <property type="project" value="UniProtKB-SubCell"/>
</dbReference>
<name>A0A150R246_SORCE</name>
<comment type="catalytic activity">
    <reaction evidence="4">
        <text>N-terminal L-aspartyl-[protein] + L-leucyl-tRNA(Leu) = N-terminal L-leucyl-L-aspartyl-[protein] + tRNA(Leu) + H(+)</text>
        <dbReference type="Rhea" id="RHEA:50420"/>
        <dbReference type="Rhea" id="RHEA-COMP:9613"/>
        <dbReference type="Rhea" id="RHEA-COMP:9622"/>
        <dbReference type="Rhea" id="RHEA-COMP:12669"/>
        <dbReference type="Rhea" id="RHEA-COMP:12674"/>
        <dbReference type="ChEBI" id="CHEBI:15378"/>
        <dbReference type="ChEBI" id="CHEBI:64720"/>
        <dbReference type="ChEBI" id="CHEBI:78442"/>
        <dbReference type="ChEBI" id="CHEBI:78494"/>
        <dbReference type="ChEBI" id="CHEBI:133042"/>
        <dbReference type="EC" id="2.3.2.29"/>
    </reaction>
</comment>
<comment type="function">
    <text evidence="4">Functions in the N-end rule pathway of protein degradation where it conjugates Leu from its aminoacyl-tRNA to the N-termini of proteins containing an N-terminal aspartate or glutamate.</text>
</comment>
<evidence type="ECO:0000256" key="2">
    <source>
        <dbReference type="ARBA" id="ARBA00022679"/>
    </source>
</evidence>
<sequence>MGSSSEREAVPAQDVDLPRLDEAADPIELTVHDEVSPCPYLPDAEARMPLRVPIRPLTRAEFDRRLAAGNRRHGKLLYRTQCPSCRACEPIRILVRDFAPGRTQRRVLRRGEQVVDVEIGPPVTTREKVALYNLHKHGRGLMRDDGPLGAAGYEAFLVDSCCETFEMRYRVGGRLVGVAVVDRGLDSLSAVYSFYDPELEPLSPGVFSILKQIELCRSWGLRYLYLGLYVEECSRLVYKAQYLPHERLIDGRWQRFDRPAPAAP</sequence>
<dbReference type="Proteomes" id="UP000075260">
    <property type="component" value="Unassembled WGS sequence"/>
</dbReference>
<evidence type="ECO:0000256" key="4">
    <source>
        <dbReference type="HAMAP-Rule" id="MF_00689"/>
    </source>
</evidence>
<dbReference type="AlphaFoldDB" id="A0A150R246"/>
<gene>
    <name evidence="4" type="primary">bpt</name>
    <name evidence="7" type="ORF">BE15_10055</name>
</gene>
<keyword evidence="2 4" id="KW-0808">Transferase</keyword>
<dbReference type="GO" id="GO:0071596">
    <property type="term" value="P:ubiquitin-dependent protein catabolic process via the N-end rule pathway"/>
    <property type="evidence" value="ECO:0007669"/>
    <property type="project" value="InterPro"/>
</dbReference>
<dbReference type="PANTHER" id="PTHR21367:SF1">
    <property type="entry name" value="ARGINYL-TRNA--PROTEIN TRANSFERASE 1"/>
    <property type="match status" value="1"/>
</dbReference>
<feature type="domain" description="N-end rule aminoacyl transferase C-terminal" evidence="6">
    <location>
        <begin position="127"/>
        <end position="248"/>
    </location>
</feature>
<comment type="similarity">
    <text evidence="4">Belongs to the R-transferase family. Bpt subfamily.</text>
</comment>
<dbReference type="GO" id="GO:0008914">
    <property type="term" value="F:leucyl-tRNA--protein transferase activity"/>
    <property type="evidence" value="ECO:0007669"/>
    <property type="project" value="UniProtKB-UniRule"/>
</dbReference>
<keyword evidence="1 4" id="KW-0963">Cytoplasm</keyword>
<dbReference type="Pfam" id="PF04376">
    <property type="entry name" value="ATE_N"/>
    <property type="match status" value="1"/>
</dbReference>
<comment type="catalytic activity">
    <reaction evidence="4">
        <text>N-terminal L-glutamyl-[protein] + L-leucyl-tRNA(Leu) = N-terminal L-leucyl-L-glutamyl-[protein] + tRNA(Leu) + H(+)</text>
        <dbReference type="Rhea" id="RHEA:50412"/>
        <dbReference type="Rhea" id="RHEA-COMP:9613"/>
        <dbReference type="Rhea" id="RHEA-COMP:9622"/>
        <dbReference type="Rhea" id="RHEA-COMP:12664"/>
        <dbReference type="Rhea" id="RHEA-COMP:12668"/>
        <dbReference type="ChEBI" id="CHEBI:15378"/>
        <dbReference type="ChEBI" id="CHEBI:64721"/>
        <dbReference type="ChEBI" id="CHEBI:78442"/>
        <dbReference type="ChEBI" id="CHEBI:78494"/>
        <dbReference type="ChEBI" id="CHEBI:133041"/>
        <dbReference type="EC" id="2.3.2.29"/>
    </reaction>
</comment>
<dbReference type="PANTHER" id="PTHR21367">
    <property type="entry name" value="ARGININE-TRNA-PROTEIN TRANSFERASE 1"/>
    <property type="match status" value="1"/>
</dbReference>
<keyword evidence="3 4" id="KW-0012">Acyltransferase</keyword>
<dbReference type="HAMAP" id="MF_00689">
    <property type="entry name" value="Bpt"/>
    <property type="match status" value="1"/>
</dbReference>
<dbReference type="GO" id="GO:0004057">
    <property type="term" value="F:arginyl-tRNA--protein transferase activity"/>
    <property type="evidence" value="ECO:0007669"/>
    <property type="project" value="InterPro"/>
</dbReference>
<dbReference type="InterPro" id="IPR016181">
    <property type="entry name" value="Acyl_CoA_acyltransferase"/>
</dbReference>
<reference evidence="7 8" key="1">
    <citation type="submission" date="2014-02" db="EMBL/GenBank/DDBJ databases">
        <title>The small core and large imbalanced accessory genome model reveals a collaborative survival strategy of Sorangium cellulosum strains in nature.</title>
        <authorList>
            <person name="Han K."/>
            <person name="Peng R."/>
            <person name="Blom J."/>
            <person name="Li Y.-Z."/>
        </authorList>
    </citation>
    <scope>NUCLEOTIDE SEQUENCE [LARGE SCALE GENOMIC DNA]</scope>
    <source>
        <strain evidence="7 8">So0008-312</strain>
    </source>
</reference>
<protein>
    <recommendedName>
        <fullName evidence="4">Aspartate/glutamate leucyltransferase</fullName>
        <ecNumber evidence="4">2.3.2.29</ecNumber>
    </recommendedName>
</protein>
<evidence type="ECO:0000259" key="5">
    <source>
        <dbReference type="Pfam" id="PF04376"/>
    </source>
</evidence>
<dbReference type="NCBIfam" id="NF002346">
    <property type="entry name" value="PRK01305.2-3"/>
    <property type="match status" value="1"/>
</dbReference>
<evidence type="ECO:0000313" key="8">
    <source>
        <dbReference type="Proteomes" id="UP000075260"/>
    </source>
</evidence>
<comment type="caution">
    <text evidence="7">The sequence shown here is derived from an EMBL/GenBank/DDBJ whole genome shotgun (WGS) entry which is preliminary data.</text>
</comment>
<dbReference type="EC" id="2.3.2.29" evidence="4"/>
<organism evidence="7 8">
    <name type="scientific">Sorangium cellulosum</name>
    <name type="common">Polyangium cellulosum</name>
    <dbReference type="NCBI Taxonomy" id="56"/>
    <lineage>
        <taxon>Bacteria</taxon>
        <taxon>Pseudomonadati</taxon>
        <taxon>Myxococcota</taxon>
        <taxon>Polyangia</taxon>
        <taxon>Polyangiales</taxon>
        <taxon>Polyangiaceae</taxon>
        <taxon>Sorangium</taxon>
    </lineage>
</organism>
<dbReference type="InterPro" id="IPR030700">
    <property type="entry name" value="N-end_Aminoacyl_Trfase"/>
</dbReference>
<dbReference type="InterPro" id="IPR007471">
    <property type="entry name" value="N-end_Aminoacyl_Trfase_N"/>
</dbReference>
<dbReference type="PIRSF" id="PIRSF037208">
    <property type="entry name" value="ATE_pro_prd"/>
    <property type="match status" value="1"/>
</dbReference>